<gene>
    <name evidence="2" type="ORF">DAQ1742_01894</name>
</gene>
<feature type="transmembrane region" description="Helical" evidence="1">
    <location>
        <begin position="36"/>
        <end position="53"/>
    </location>
</feature>
<dbReference type="KEGG" id="daq:DAQ1742_01894"/>
<keyword evidence="1" id="KW-0472">Membrane</keyword>
<evidence type="ECO:0000256" key="1">
    <source>
        <dbReference type="SAM" id="Phobius"/>
    </source>
</evidence>
<name>A0A375A9N8_9GAMM</name>
<reference evidence="2 3" key="1">
    <citation type="submission" date="2016-09" db="EMBL/GenBank/DDBJ databases">
        <authorList>
            <person name="Reverchon S."/>
            <person name="Nasser W."/>
            <person name="Leonard S."/>
            <person name="Brochier C."/>
            <person name="Duprey A."/>
        </authorList>
    </citation>
    <scope>NUCLEOTIDE SEQUENCE [LARGE SCALE GENOMIC DNA]</scope>
    <source>
        <strain evidence="2 3">174/2</strain>
    </source>
</reference>
<evidence type="ECO:0008006" key="4">
    <source>
        <dbReference type="Google" id="ProtNLM"/>
    </source>
</evidence>
<protein>
    <recommendedName>
        <fullName evidence="4">Holin</fullName>
    </recommendedName>
</protein>
<sequence>MMNYILERLKEPSTWRGIILFMAGVFGVQLGVDTQALVVSAGVTAAGVVGAALPDKWK</sequence>
<keyword evidence="1" id="KW-0812">Transmembrane</keyword>
<organism evidence="2 3">
    <name type="scientific">Dickeya aquatica</name>
    <dbReference type="NCBI Taxonomy" id="1401087"/>
    <lineage>
        <taxon>Bacteria</taxon>
        <taxon>Pseudomonadati</taxon>
        <taxon>Pseudomonadota</taxon>
        <taxon>Gammaproteobacteria</taxon>
        <taxon>Enterobacterales</taxon>
        <taxon>Pectobacteriaceae</taxon>
        <taxon>Dickeya</taxon>
    </lineage>
</organism>
<evidence type="ECO:0000313" key="3">
    <source>
        <dbReference type="Proteomes" id="UP000294820"/>
    </source>
</evidence>
<feature type="transmembrane region" description="Helical" evidence="1">
    <location>
        <begin position="12"/>
        <end position="30"/>
    </location>
</feature>
<accession>A0A375A9N8</accession>
<keyword evidence="1" id="KW-1133">Transmembrane helix</keyword>
<evidence type="ECO:0000313" key="2">
    <source>
        <dbReference type="EMBL" id="SLM62824.1"/>
    </source>
</evidence>
<dbReference type="AlphaFoldDB" id="A0A375A9N8"/>
<proteinExistence type="predicted"/>
<keyword evidence="3" id="KW-1185">Reference proteome</keyword>
<dbReference type="Proteomes" id="UP000294820">
    <property type="component" value="Chromosome 1"/>
</dbReference>
<dbReference type="EMBL" id="LT615367">
    <property type="protein sequence ID" value="SLM62824.1"/>
    <property type="molecule type" value="Genomic_DNA"/>
</dbReference>